<organism evidence="3 4">
    <name type="scientific">Propionigenium maris DSM 9537</name>
    <dbReference type="NCBI Taxonomy" id="1123000"/>
    <lineage>
        <taxon>Bacteria</taxon>
        <taxon>Fusobacteriati</taxon>
        <taxon>Fusobacteriota</taxon>
        <taxon>Fusobacteriia</taxon>
        <taxon>Fusobacteriales</taxon>
        <taxon>Fusobacteriaceae</taxon>
        <taxon>Propionigenium</taxon>
    </lineage>
</organism>
<dbReference type="InterPro" id="IPR004380">
    <property type="entry name" value="Asp_race"/>
</dbReference>
<evidence type="ECO:0000313" key="3">
    <source>
        <dbReference type="EMBL" id="GLI57083.1"/>
    </source>
</evidence>
<dbReference type="InterPro" id="IPR033134">
    <property type="entry name" value="Asp/Glu_racemase_AS_2"/>
</dbReference>
<reference evidence="3" key="1">
    <citation type="submission" date="2022-12" db="EMBL/GenBank/DDBJ databases">
        <title>Reference genome sequencing for broad-spectrum identification of bacterial and archaeal isolates by mass spectrometry.</title>
        <authorList>
            <person name="Sekiguchi Y."/>
            <person name="Tourlousse D.M."/>
        </authorList>
    </citation>
    <scope>NUCLEOTIDE SEQUENCE</scope>
    <source>
        <strain evidence="3">10succ1</strain>
    </source>
</reference>
<dbReference type="RefSeq" id="WP_281836543.1">
    <property type="nucleotide sequence ID" value="NZ_BSDY01000013.1"/>
</dbReference>
<dbReference type="GO" id="GO:0047661">
    <property type="term" value="F:amino-acid racemase activity"/>
    <property type="evidence" value="ECO:0007669"/>
    <property type="project" value="InterPro"/>
</dbReference>
<dbReference type="InterPro" id="IPR015942">
    <property type="entry name" value="Asp/Glu/hydantoin_racemase"/>
</dbReference>
<proteinExistence type="inferred from homology"/>
<dbReference type="EMBL" id="BSDY01000013">
    <property type="protein sequence ID" value="GLI57083.1"/>
    <property type="molecule type" value="Genomic_DNA"/>
</dbReference>
<dbReference type="PROSITE" id="PS00923">
    <property type="entry name" value="ASP_GLU_RACEMASE_1"/>
    <property type="match status" value="1"/>
</dbReference>
<evidence type="ECO:0000256" key="2">
    <source>
        <dbReference type="ARBA" id="ARBA00023235"/>
    </source>
</evidence>
<dbReference type="Proteomes" id="UP001144471">
    <property type="component" value="Unassembled WGS sequence"/>
</dbReference>
<gene>
    <name evidence="3" type="ORF">PM10SUCC1_25970</name>
</gene>
<dbReference type="PROSITE" id="PS00924">
    <property type="entry name" value="ASP_GLU_RACEMASE_2"/>
    <property type="match status" value="1"/>
</dbReference>
<protein>
    <submittedName>
        <fullName evidence="3">Aspartate racemase</fullName>
    </submittedName>
</protein>
<dbReference type="AlphaFoldDB" id="A0A9W6GL32"/>
<dbReference type="PANTHER" id="PTHR21198">
    <property type="entry name" value="GLUTAMATE RACEMASE"/>
    <property type="match status" value="1"/>
</dbReference>
<dbReference type="Gene3D" id="3.40.50.1860">
    <property type="match status" value="2"/>
</dbReference>
<name>A0A9W6GL32_9FUSO</name>
<dbReference type="SUPFAM" id="SSF53681">
    <property type="entry name" value="Aspartate/glutamate racemase"/>
    <property type="match status" value="2"/>
</dbReference>
<evidence type="ECO:0000313" key="4">
    <source>
        <dbReference type="Proteomes" id="UP001144471"/>
    </source>
</evidence>
<dbReference type="Pfam" id="PF01177">
    <property type="entry name" value="Asp_Glu_race"/>
    <property type="match status" value="1"/>
</dbReference>
<dbReference type="PANTHER" id="PTHR21198:SF7">
    <property type="entry name" value="ASPARTATE-GLUTAMATE RACEMASE FAMILY"/>
    <property type="match status" value="1"/>
</dbReference>
<sequence length="229" mass="25209">MKTLGILGGMGPLATADLFYKIINLTQAKCDRDHIHIITDNYCEIPDRSAYILGGGEDPIDHMSEAARKLESIGADFLVMPCNTAHYFYSELSKRVDIPFLNMIEETASYLAGEERVGLLATEGTYSAKLYEGAFLPRNIKVVTPDEDIKKLINTLIYNFKGGRGAGEEDLFTILKHFRSKGVDKLILGCTELPLIFKGVVSDMTLVDPTEILAVAAIRYAGKEVVGIN</sequence>
<keyword evidence="4" id="KW-1185">Reference proteome</keyword>
<comment type="caution">
    <text evidence="3">The sequence shown here is derived from an EMBL/GenBank/DDBJ whole genome shotgun (WGS) entry which is preliminary data.</text>
</comment>
<comment type="similarity">
    <text evidence="1">Belongs to the aspartate/glutamate racemases family.</text>
</comment>
<dbReference type="NCBIfam" id="TIGR00035">
    <property type="entry name" value="asp_race"/>
    <property type="match status" value="1"/>
</dbReference>
<dbReference type="InterPro" id="IPR018187">
    <property type="entry name" value="Asp/Glu_racemase_AS_1"/>
</dbReference>
<dbReference type="InterPro" id="IPR001920">
    <property type="entry name" value="Asp/Glu_race"/>
</dbReference>
<keyword evidence="2" id="KW-0413">Isomerase</keyword>
<evidence type="ECO:0000256" key="1">
    <source>
        <dbReference type="ARBA" id="ARBA00007847"/>
    </source>
</evidence>
<accession>A0A9W6GL32</accession>